<dbReference type="EMBL" id="JASBWR010000113">
    <property type="protein sequence ID" value="KAJ9094329.1"/>
    <property type="molecule type" value="Genomic_DNA"/>
</dbReference>
<proteinExistence type="predicted"/>
<organism evidence="1 2">
    <name type="scientific">Naganishia cerealis</name>
    <dbReference type="NCBI Taxonomy" id="610337"/>
    <lineage>
        <taxon>Eukaryota</taxon>
        <taxon>Fungi</taxon>
        <taxon>Dikarya</taxon>
        <taxon>Basidiomycota</taxon>
        <taxon>Agaricomycotina</taxon>
        <taxon>Tremellomycetes</taxon>
        <taxon>Filobasidiales</taxon>
        <taxon>Filobasidiaceae</taxon>
        <taxon>Naganishia</taxon>
    </lineage>
</organism>
<keyword evidence="2" id="KW-1185">Reference proteome</keyword>
<name>A0ACC2V4Q0_9TREE</name>
<dbReference type="Proteomes" id="UP001241377">
    <property type="component" value="Unassembled WGS sequence"/>
</dbReference>
<sequence>MSVFQLEHSGDDSQPATFLDNPEYQEHATQILEWIAWQIKDKANVIGLELLNEPNPDDHSRIDAWYDSSLVRLRSILGDDFPFYISGSINDQTRVDWIKQQSGFVVLDYHMYSVFDGKYQDKEAQEQVGMMWGEYDVAFNNVANINVITRLQERVD</sequence>
<reference evidence="1" key="1">
    <citation type="submission" date="2023-04" db="EMBL/GenBank/DDBJ databases">
        <title>Draft Genome sequencing of Naganishia species isolated from polar environments using Oxford Nanopore Technology.</title>
        <authorList>
            <person name="Leo P."/>
            <person name="Venkateswaran K."/>
        </authorList>
    </citation>
    <scope>NUCLEOTIDE SEQUENCE</scope>
    <source>
        <strain evidence="1">MNA-CCFEE 5261</strain>
    </source>
</reference>
<gene>
    <name evidence="1" type="ORF">QFC19_008015</name>
</gene>
<evidence type="ECO:0000313" key="2">
    <source>
        <dbReference type="Proteomes" id="UP001241377"/>
    </source>
</evidence>
<accession>A0ACC2V4Q0</accession>
<protein>
    <submittedName>
        <fullName evidence="1">Uncharacterized protein</fullName>
    </submittedName>
</protein>
<comment type="caution">
    <text evidence="1">The sequence shown here is derived from an EMBL/GenBank/DDBJ whole genome shotgun (WGS) entry which is preliminary data.</text>
</comment>
<evidence type="ECO:0000313" key="1">
    <source>
        <dbReference type="EMBL" id="KAJ9094329.1"/>
    </source>
</evidence>